<keyword evidence="4 8" id="KW-0812">Transmembrane</keyword>
<dbReference type="EMBL" id="JADBEB010000001">
    <property type="protein sequence ID" value="MBE1486955.1"/>
    <property type="molecule type" value="Genomic_DNA"/>
</dbReference>
<keyword evidence="10" id="KW-1185">Reference proteome</keyword>
<evidence type="ECO:0000313" key="9">
    <source>
        <dbReference type="EMBL" id="MBE1486955.1"/>
    </source>
</evidence>
<feature type="transmembrane region" description="Helical" evidence="8">
    <location>
        <begin position="283"/>
        <end position="304"/>
    </location>
</feature>
<evidence type="ECO:0000256" key="7">
    <source>
        <dbReference type="SAM" id="MobiDB-lite"/>
    </source>
</evidence>
<comment type="similarity">
    <text evidence="2">Belongs to the cytochrome ubiquinol oxidase subunit 2 family.</text>
</comment>
<protein>
    <submittedName>
        <fullName evidence="9">Cytochrome d ubiquinol oxidase subunit II</fullName>
        <ecNumber evidence="9">1.10.3.-</ecNumber>
    </submittedName>
</protein>
<name>A0A927M9H7_9ACTN</name>
<keyword evidence="9" id="KW-0560">Oxidoreductase</keyword>
<dbReference type="PANTHER" id="PTHR43141">
    <property type="entry name" value="CYTOCHROME BD2 SUBUNIT II"/>
    <property type="match status" value="1"/>
</dbReference>
<dbReference type="PANTHER" id="PTHR43141:SF4">
    <property type="entry name" value="CYTOCHROME BD2 SUBUNIT II"/>
    <property type="match status" value="1"/>
</dbReference>
<dbReference type="GO" id="GO:0009055">
    <property type="term" value="F:electron transfer activity"/>
    <property type="evidence" value="ECO:0007669"/>
    <property type="project" value="TreeGrafter"/>
</dbReference>
<dbReference type="GO" id="GO:0070069">
    <property type="term" value="C:cytochrome complex"/>
    <property type="evidence" value="ECO:0007669"/>
    <property type="project" value="TreeGrafter"/>
</dbReference>
<evidence type="ECO:0000256" key="2">
    <source>
        <dbReference type="ARBA" id="ARBA00007543"/>
    </source>
</evidence>
<feature type="compositionally biased region" description="Basic residues" evidence="7">
    <location>
        <begin position="38"/>
        <end position="60"/>
    </location>
</feature>
<evidence type="ECO:0000313" key="10">
    <source>
        <dbReference type="Proteomes" id="UP000649753"/>
    </source>
</evidence>
<feature type="transmembrane region" description="Helical" evidence="8">
    <location>
        <begin position="6"/>
        <end position="31"/>
    </location>
</feature>
<feature type="region of interest" description="Disordered" evidence="7">
    <location>
        <begin position="37"/>
        <end position="70"/>
    </location>
</feature>
<keyword evidence="5 8" id="KW-1133">Transmembrane helix</keyword>
<feature type="transmembrane region" description="Helical" evidence="8">
    <location>
        <begin position="147"/>
        <end position="168"/>
    </location>
</feature>
<feature type="transmembrane region" description="Helical" evidence="8">
    <location>
        <begin position="78"/>
        <end position="99"/>
    </location>
</feature>
<evidence type="ECO:0000256" key="4">
    <source>
        <dbReference type="ARBA" id="ARBA00022692"/>
    </source>
</evidence>
<dbReference type="AlphaFoldDB" id="A0A927M9H7"/>
<dbReference type="GO" id="GO:0019646">
    <property type="term" value="P:aerobic electron transport chain"/>
    <property type="evidence" value="ECO:0007669"/>
    <property type="project" value="TreeGrafter"/>
</dbReference>
<feature type="transmembrane region" description="Helical" evidence="8">
    <location>
        <begin position="111"/>
        <end position="131"/>
    </location>
</feature>
<feature type="transmembrane region" description="Helical" evidence="8">
    <location>
        <begin position="256"/>
        <end position="276"/>
    </location>
</feature>
<feature type="compositionally biased region" description="Basic and acidic residues" evidence="7">
    <location>
        <begin position="61"/>
        <end position="70"/>
    </location>
</feature>
<proteinExistence type="inferred from homology"/>
<comment type="caution">
    <text evidence="9">The sequence shown here is derived from an EMBL/GenBank/DDBJ whole genome shotgun (WGS) entry which is preliminary data.</text>
</comment>
<evidence type="ECO:0000256" key="6">
    <source>
        <dbReference type="ARBA" id="ARBA00023136"/>
    </source>
</evidence>
<sequence length="367" mass="39139">MHTAWYVLLGLFFATYLVLGGYDYGVGMLLARPDRKRSDRKRSDRKRSDRKRSDRKRSDRKRSEGGGEDRRRADLTALGPYFLGNEVWLVAAVGILFGAFPMLEGELLSGLYPAVLLALGGVVVVTVAVPLRSRPSDVRWRHRWDRAVVAGSVLAAGGWGIVLAGLVQGVPVAADGHVAGPGQVFTPFTVAGGLLLVALVSVHGAAFLALRLPGDSGHRLAGMGRRLVPVALVAIAAATALGLLSDRVRDAVHQPVAGVLLPVVPGIALLLARWAFDRRRPGLAFTATSLALAAPVLLIGAATWPYALVSSVDPAASLTVGAAAASEPTLRLLSWLIVPLLPALLGFQLVSWWIFRGRLDARTPVYW</sequence>
<feature type="transmembrane region" description="Helical" evidence="8">
    <location>
        <begin position="332"/>
        <end position="355"/>
    </location>
</feature>
<dbReference type="GO" id="GO:0005886">
    <property type="term" value="C:plasma membrane"/>
    <property type="evidence" value="ECO:0007669"/>
    <property type="project" value="UniProtKB-SubCell"/>
</dbReference>
<comment type="subcellular location">
    <subcellularLocation>
        <location evidence="1">Cell membrane</location>
        <topology evidence="1">Multi-pass membrane protein</topology>
    </subcellularLocation>
</comment>
<dbReference type="InterPro" id="IPR003317">
    <property type="entry name" value="Cyt-d_oxidase_su2"/>
</dbReference>
<dbReference type="Pfam" id="PF02322">
    <property type="entry name" value="Cyt_bd_oxida_II"/>
    <property type="match status" value="1"/>
</dbReference>
<keyword evidence="6 8" id="KW-0472">Membrane</keyword>
<keyword evidence="3" id="KW-1003">Cell membrane</keyword>
<dbReference type="RefSeq" id="WP_192766887.1">
    <property type="nucleotide sequence ID" value="NZ_JADBEB010000001.1"/>
</dbReference>
<gene>
    <name evidence="9" type="ORF">H4W31_002593</name>
</gene>
<evidence type="ECO:0000256" key="3">
    <source>
        <dbReference type="ARBA" id="ARBA00022475"/>
    </source>
</evidence>
<evidence type="ECO:0000256" key="5">
    <source>
        <dbReference type="ARBA" id="ARBA00022989"/>
    </source>
</evidence>
<dbReference type="Proteomes" id="UP000649753">
    <property type="component" value="Unassembled WGS sequence"/>
</dbReference>
<evidence type="ECO:0000256" key="8">
    <source>
        <dbReference type="SAM" id="Phobius"/>
    </source>
</evidence>
<dbReference type="EC" id="1.10.3.-" evidence="9"/>
<feature type="transmembrane region" description="Helical" evidence="8">
    <location>
        <begin position="224"/>
        <end position="244"/>
    </location>
</feature>
<organism evidence="9 10">
    <name type="scientific">Plantactinospora soyae</name>
    <dbReference type="NCBI Taxonomy" id="1544732"/>
    <lineage>
        <taxon>Bacteria</taxon>
        <taxon>Bacillati</taxon>
        <taxon>Actinomycetota</taxon>
        <taxon>Actinomycetes</taxon>
        <taxon>Micromonosporales</taxon>
        <taxon>Micromonosporaceae</taxon>
        <taxon>Plantactinospora</taxon>
    </lineage>
</organism>
<evidence type="ECO:0000256" key="1">
    <source>
        <dbReference type="ARBA" id="ARBA00004651"/>
    </source>
</evidence>
<dbReference type="GO" id="GO:0016682">
    <property type="term" value="F:oxidoreductase activity, acting on diphenols and related substances as donors, oxygen as acceptor"/>
    <property type="evidence" value="ECO:0007669"/>
    <property type="project" value="TreeGrafter"/>
</dbReference>
<reference evidence="9" key="1">
    <citation type="submission" date="2020-10" db="EMBL/GenBank/DDBJ databases">
        <title>Sequencing the genomes of 1000 actinobacteria strains.</title>
        <authorList>
            <person name="Klenk H.-P."/>
        </authorList>
    </citation>
    <scope>NUCLEOTIDE SEQUENCE</scope>
    <source>
        <strain evidence="9">DSM 46832</strain>
    </source>
</reference>
<feature type="transmembrane region" description="Helical" evidence="8">
    <location>
        <begin position="188"/>
        <end position="212"/>
    </location>
</feature>
<accession>A0A927M9H7</accession>